<feature type="repeat" description="PPR" evidence="2">
    <location>
        <begin position="420"/>
        <end position="454"/>
    </location>
</feature>
<dbReference type="InterPro" id="IPR011990">
    <property type="entry name" value="TPR-like_helical_dom_sf"/>
</dbReference>
<evidence type="ECO:0000313" key="5">
    <source>
        <dbReference type="Proteomes" id="UP001516023"/>
    </source>
</evidence>
<evidence type="ECO:0000256" key="1">
    <source>
        <dbReference type="ARBA" id="ARBA00022737"/>
    </source>
</evidence>
<feature type="compositionally biased region" description="Basic residues" evidence="3">
    <location>
        <begin position="89"/>
        <end position="102"/>
    </location>
</feature>
<protein>
    <recommendedName>
        <fullName evidence="6">Pentacotripeptide-repeat region of PRORP domain-containing protein</fullName>
    </recommendedName>
</protein>
<name>A0ABD3QTG1_9STRA</name>
<feature type="region of interest" description="Disordered" evidence="3">
    <location>
        <begin position="63"/>
        <end position="115"/>
    </location>
</feature>
<keyword evidence="1" id="KW-0677">Repeat</keyword>
<comment type="caution">
    <text evidence="4">The sequence shown here is derived from an EMBL/GenBank/DDBJ whole genome shotgun (WGS) entry which is preliminary data.</text>
</comment>
<dbReference type="Pfam" id="PF13041">
    <property type="entry name" value="PPR_2"/>
    <property type="match status" value="1"/>
</dbReference>
<dbReference type="Proteomes" id="UP001516023">
    <property type="component" value="Unassembled WGS sequence"/>
</dbReference>
<evidence type="ECO:0000256" key="3">
    <source>
        <dbReference type="SAM" id="MobiDB-lite"/>
    </source>
</evidence>
<evidence type="ECO:0008006" key="6">
    <source>
        <dbReference type="Google" id="ProtNLM"/>
    </source>
</evidence>
<dbReference type="InterPro" id="IPR051222">
    <property type="entry name" value="PPR/CCM1_RNA-binding"/>
</dbReference>
<feature type="repeat" description="PPR" evidence="2">
    <location>
        <begin position="166"/>
        <end position="204"/>
    </location>
</feature>
<proteinExistence type="predicted"/>
<keyword evidence="5" id="KW-1185">Reference proteome</keyword>
<sequence>MSTLNHNVRCTMRLQPISLLALPLSPPHLSSPRQRCPTILFTRGKQFDEAVAQEVAAHALKLNDLVPPPSPTQHASNNNHERTRTDTKGRRRRRRTPPRQRTNKNTNLTTRQKSISLGNDPLISLNLNLDHLAKSTQNPSSAIRAEEMLLRIEALHSDGYYEKPPDVVSYNCVINAYAHGRAIHDRLSNGERLVRRMVERGIVPNGVTYNTLLTCLLREMMMMEEEESHNGCTVDALRREKVCKAESLLAEMEERNLANTISYNTMISILSKSRLDDSPQRAEYWLRRMMELYTASGEESVEPDVCSFNSVIHAYANAITDSKHSHQNNQQQQQQQQQNTSFYAQRAEELLLEMETMYASRRQDSLRPDVVSYSAVIHAYARAASRGNEWCAEKAMQILEKLERNVRKSSEDGRKCVQPNKRTYASVIHAFARVGKAGAADAILSKMKKLSTEEDGEGLKPDTICYTSVIDAYAKKGGEEAAARAEELLREMESLYKLGDLGVSPNKRTYCAVISALGKSGCPRNAEKAEQILDEMERLSSTYGIRDLAPNTICYNAVIDAYARSTSVSKAYRTELLLERMLEESKNGNILIRPDTITFNSVINAAAQSTFGDGIVRKEAYLIALNAFKTLHSLDYCKPSSVTYSSFLKVLQNLVEKGDARDYMAEKVFRLSVGMGLDNDSVKLQLRRTCSSQVVAQRILESTVDATLESRGNQIDID</sequence>
<dbReference type="EMBL" id="JABMIG020000012">
    <property type="protein sequence ID" value="KAL3803733.1"/>
    <property type="molecule type" value="Genomic_DNA"/>
</dbReference>
<evidence type="ECO:0000313" key="4">
    <source>
        <dbReference type="EMBL" id="KAL3803733.1"/>
    </source>
</evidence>
<dbReference type="Gene3D" id="1.25.40.10">
    <property type="entry name" value="Tetratricopeptide repeat domain"/>
    <property type="match status" value="4"/>
</dbReference>
<accession>A0ABD3QTG1</accession>
<gene>
    <name evidence="4" type="ORF">HJC23_003787</name>
</gene>
<feature type="compositionally biased region" description="Basic and acidic residues" evidence="3">
    <location>
        <begin position="79"/>
        <end position="88"/>
    </location>
</feature>
<dbReference type="InterPro" id="IPR002885">
    <property type="entry name" value="PPR_rpt"/>
</dbReference>
<dbReference type="AlphaFoldDB" id="A0ABD3QTG1"/>
<reference evidence="4 5" key="1">
    <citation type="journal article" date="2020" name="G3 (Bethesda)">
        <title>Improved Reference Genome for Cyclotella cryptica CCMP332, a Model for Cell Wall Morphogenesis, Salinity Adaptation, and Lipid Production in Diatoms (Bacillariophyta).</title>
        <authorList>
            <person name="Roberts W.R."/>
            <person name="Downey K.M."/>
            <person name="Ruck E.C."/>
            <person name="Traller J.C."/>
            <person name="Alverson A.J."/>
        </authorList>
    </citation>
    <scope>NUCLEOTIDE SEQUENCE [LARGE SCALE GENOMIC DNA]</scope>
    <source>
        <strain evidence="4 5">CCMP332</strain>
    </source>
</reference>
<dbReference type="Pfam" id="PF13812">
    <property type="entry name" value="PPR_3"/>
    <property type="match status" value="2"/>
</dbReference>
<evidence type="ECO:0000256" key="2">
    <source>
        <dbReference type="PROSITE-ProRule" id="PRU00708"/>
    </source>
</evidence>
<dbReference type="PROSITE" id="PS51375">
    <property type="entry name" value="PPR"/>
    <property type="match status" value="2"/>
</dbReference>
<dbReference type="PANTHER" id="PTHR47942">
    <property type="entry name" value="TETRATRICOPEPTIDE REPEAT (TPR)-LIKE SUPERFAMILY PROTEIN-RELATED"/>
    <property type="match status" value="1"/>
</dbReference>
<dbReference type="PANTHER" id="PTHR47942:SF63">
    <property type="entry name" value="PENTATRICOPEPTIDE REPEAT-CONTAINING PROTEIN"/>
    <property type="match status" value="1"/>
</dbReference>
<organism evidence="4 5">
    <name type="scientific">Cyclotella cryptica</name>
    <dbReference type="NCBI Taxonomy" id="29204"/>
    <lineage>
        <taxon>Eukaryota</taxon>
        <taxon>Sar</taxon>
        <taxon>Stramenopiles</taxon>
        <taxon>Ochrophyta</taxon>
        <taxon>Bacillariophyta</taxon>
        <taxon>Coscinodiscophyceae</taxon>
        <taxon>Thalassiosirophycidae</taxon>
        <taxon>Stephanodiscales</taxon>
        <taxon>Stephanodiscaceae</taxon>
        <taxon>Cyclotella</taxon>
    </lineage>
</organism>